<dbReference type="Pfam" id="PF05343">
    <property type="entry name" value="Peptidase_M42"/>
    <property type="match status" value="1"/>
</dbReference>
<dbReference type="GO" id="GO:0004177">
    <property type="term" value="F:aminopeptidase activity"/>
    <property type="evidence" value="ECO:0007669"/>
    <property type="project" value="UniProtKB-UniRule"/>
</dbReference>
<dbReference type="PANTHER" id="PTHR32481">
    <property type="entry name" value="AMINOPEPTIDASE"/>
    <property type="match status" value="1"/>
</dbReference>
<dbReference type="Gene3D" id="2.40.30.40">
    <property type="entry name" value="Peptidase M42, domain 2"/>
    <property type="match status" value="1"/>
</dbReference>
<keyword evidence="2 9" id="KW-0031">Aminopeptidase</keyword>
<dbReference type="InterPro" id="IPR023367">
    <property type="entry name" value="Peptidase_M42_dom2"/>
</dbReference>
<dbReference type="PANTHER" id="PTHR32481:SF7">
    <property type="entry name" value="AMINOPEPTIDASE YHFE-RELATED"/>
    <property type="match status" value="1"/>
</dbReference>
<dbReference type="CDD" id="cd05657">
    <property type="entry name" value="M42_glucanase_like"/>
    <property type="match status" value="1"/>
</dbReference>
<accession>A0A2U3A9N4</accession>
<gene>
    <name evidence="9" type="primary">ysdC_1</name>
    <name evidence="10" type="ORF">DFR61_14713</name>
    <name evidence="9" type="ORF">NCTC10597_00559</name>
</gene>
<name>A0A2U3A9N4_9BACL</name>
<comment type="caution">
    <text evidence="9">The sequence shown here is derived from an EMBL/GenBank/DDBJ whole genome shotgun (WGS) entry which is preliminary data.</text>
</comment>
<dbReference type="InterPro" id="IPR008007">
    <property type="entry name" value="Peptidase_M42"/>
</dbReference>
<comment type="similarity">
    <text evidence="1 6">Belongs to the peptidase M42 family.</text>
</comment>
<keyword evidence="5 9" id="KW-0378">Hydrolase</keyword>
<dbReference type="AlphaFoldDB" id="A0A2U3A9N4"/>
<evidence type="ECO:0000313" key="9">
    <source>
        <dbReference type="EMBL" id="STX08891.1"/>
    </source>
</evidence>
<feature type="binding site" evidence="8">
    <location>
        <position position="187"/>
    </location>
    <ligand>
        <name>Zn(2+)</name>
        <dbReference type="ChEBI" id="CHEBI:29105"/>
        <label>2</label>
    </ligand>
</feature>
<dbReference type="GO" id="GO:0006508">
    <property type="term" value="P:proteolysis"/>
    <property type="evidence" value="ECO:0007669"/>
    <property type="project" value="UniProtKB-KW"/>
</dbReference>
<evidence type="ECO:0000256" key="2">
    <source>
        <dbReference type="ARBA" id="ARBA00022438"/>
    </source>
</evidence>
<reference evidence="10 12" key="2">
    <citation type="submission" date="2019-03" db="EMBL/GenBank/DDBJ databases">
        <title>Genomic Encyclopedia of Type Strains, Phase IV (KMG-IV): sequencing the most valuable type-strain genomes for metagenomic binning, comparative biology and taxonomic classification.</title>
        <authorList>
            <person name="Goeker M."/>
        </authorList>
    </citation>
    <scope>NUCLEOTIDE SEQUENCE [LARGE SCALE GENOMIC DNA]</scope>
    <source>
        <strain evidence="10 12">DSM 20580</strain>
    </source>
</reference>
<evidence type="ECO:0000256" key="4">
    <source>
        <dbReference type="ARBA" id="ARBA00022723"/>
    </source>
</evidence>
<feature type="active site" description="Proton acceptor" evidence="7">
    <location>
        <position position="221"/>
    </location>
</feature>
<keyword evidence="3" id="KW-0645">Protease</keyword>
<feature type="binding site" evidence="8">
    <location>
        <position position="322"/>
    </location>
    <ligand>
        <name>Zn(2+)</name>
        <dbReference type="ChEBI" id="CHEBI:29105"/>
        <label>2</label>
    </ligand>
</feature>
<dbReference type="GO" id="GO:0046872">
    <property type="term" value="F:metal ion binding"/>
    <property type="evidence" value="ECO:0007669"/>
    <property type="project" value="UniProtKB-UniRule"/>
</dbReference>
<comment type="cofactor">
    <cofactor evidence="8">
        <name>a divalent metal cation</name>
        <dbReference type="ChEBI" id="CHEBI:60240"/>
    </cofactor>
    <text evidence="8">Binds 2 divalent metal cations per subunit.</text>
</comment>
<proteinExistence type="inferred from homology"/>
<dbReference type="OrthoDB" id="361940at2"/>
<evidence type="ECO:0000313" key="10">
    <source>
        <dbReference type="EMBL" id="TDR33832.1"/>
    </source>
</evidence>
<evidence type="ECO:0000256" key="5">
    <source>
        <dbReference type="ARBA" id="ARBA00022801"/>
    </source>
</evidence>
<feature type="binding site" evidence="8">
    <location>
        <position position="70"/>
    </location>
    <ligand>
        <name>Zn(2+)</name>
        <dbReference type="ChEBI" id="CHEBI:29105"/>
        <label>1</label>
    </ligand>
</feature>
<dbReference type="EMBL" id="SNZG01000047">
    <property type="protein sequence ID" value="TDR33832.1"/>
    <property type="molecule type" value="Genomic_DNA"/>
</dbReference>
<protein>
    <submittedName>
        <fullName evidence="10">Aminopeptidase FrvX</fullName>
    </submittedName>
    <submittedName>
        <fullName evidence="9">Aminopeptidase ysdC</fullName>
        <ecNumber evidence="9">3.4.11.-</ecNumber>
    </submittedName>
</protein>
<feature type="binding site" evidence="8">
    <location>
        <position position="187"/>
    </location>
    <ligand>
        <name>Zn(2+)</name>
        <dbReference type="ChEBI" id="CHEBI:29105"/>
        <label>1</label>
    </ligand>
</feature>
<dbReference type="EMBL" id="UGNP01000001">
    <property type="protein sequence ID" value="STX08891.1"/>
    <property type="molecule type" value="Genomic_DNA"/>
</dbReference>
<keyword evidence="4 8" id="KW-0479">Metal-binding</keyword>
<dbReference type="PIRSF" id="PIRSF001123">
    <property type="entry name" value="PepA_GA"/>
    <property type="match status" value="1"/>
</dbReference>
<evidence type="ECO:0000256" key="8">
    <source>
        <dbReference type="PIRSR" id="PIRSR001123-2"/>
    </source>
</evidence>
<sequence>MNIFNEQQTVELLKRLTCTPSPTGYTKKIMNVMASILDQLGVTYTTTNKGAIIVTIKGSNDERHRLLTAHTDTLGAMVKEVKSSGRLSLSMVGGFNWNAVEGEYCTIHTASGEEVRGTILMHETSVHVYRGAGSLPRDEKHIEVRVDAKVRNAEETKAIGIEVGDFVSFDNRFELTDTGFVKTRHLDDKASVALLLQLVKLIQEEKVTIPYTTHFYISNNEEIGYGGNSNIPEQTVEYIAVDMGAIGDGQQTDEYTVSICAKDSSGPYHYELTHQLVDLAKKNDIDYKLDIYPYYGSDASAAIKAGVDVRHALFGAGIESSHAYERTHIDSLRNTAELLHAYVMSPMIDEEEEN</sequence>
<evidence type="ECO:0000256" key="6">
    <source>
        <dbReference type="PIRNR" id="PIRNR001123"/>
    </source>
</evidence>
<evidence type="ECO:0000256" key="3">
    <source>
        <dbReference type="ARBA" id="ARBA00022670"/>
    </source>
</evidence>
<feature type="binding site" evidence="8">
    <location>
        <position position="242"/>
    </location>
    <ligand>
        <name>Zn(2+)</name>
        <dbReference type="ChEBI" id="CHEBI:29105"/>
        <label>1</label>
    </ligand>
</feature>
<evidence type="ECO:0000313" key="11">
    <source>
        <dbReference type="Proteomes" id="UP000254330"/>
    </source>
</evidence>
<dbReference type="InterPro" id="IPR051464">
    <property type="entry name" value="Peptidase_M42_aminopept"/>
</dbReference>
<keyword evidence="12" id="KW-1185">Reference proteome</keyword>
<feature type="binding site" evidence="8">
    <location>
        <position position="222"/>
    </location>
    <ligand>
        <name>Zn(2+)</name>
        <dbReference type="ChEBI" id="CHEBI:29105"/>
        <label>2</label>
    </ligand>
</feature>
<dbReference type="SUPFAM" id="SSF101821">
    <property type="entry name" value="Aminopeptidase/glucanase lid domain"/>
    <property type="match status" value="1"/>
</dbReference>
<dbReference type="SUPFAM" id="SSF53187">
    <property type="entry name" value="Zn-dependent exopeptidases"/>
    <property type="match status" value="1"/>
</dbReference>
<dbReference type="Proteomes" id="UP000254330">
    <property type="component" value="Unassembled WGS sequence"/>
</dbReference>
<evidence type="ECO:0000256" key="7">
    <source>
        <dbReference type="PIRSR" id="PIRSR001123-1"/>
    </source>
</evidence>
<dbReference type="Proteomes" id="UP000294641">
    <property type="component" value="Unassembled WGS sequence"/>
</dbReference>
<dbReference type="EC" id="3.4.11.-" evidence="9"/>
<dbReference type="Gene3D" id="3.40.630.10">
    <property type="entry name" value="Zn peptidases"/>
    <property type="match status" value="1"/>
</dbReference>
<evidence type="ECO:0000256" key="1">
    <source>
        <dbReference type="ARBA" id="ARBA00006272"/>
    </source>
</evidence>
<evidence type="ECO:0000313" key="12">
    <source>
        <dbReference type="Proteomes" id="UP000294641"/>
    </source>
</evidence>
<reference evidence="9 11" key="1">
    <citation type="submission" date="2018-06" db="EMBL/GenBank/DDBJ databases">
        <authorList>
            <consortium name="Pathogen Informatics"/>
            <person name="Doyle S."/>
        </authorList>
    </citation>
    <scope>NUCLEOTIDE SEQUENCE [LARGE SCALE GENOMIC DNA]</scope>
    <source>
        <strain evidence="9 11">NCTC10597</strain>
    </source>
</reference>
<organism evidence="9 11">
    <name type="scientific">Kurthia zopfii</name>
    <dbReference type="NCBI Taxonomy" id="1650"/>
    <lineage>
        <taxon>Bacteria</taxon>
        <taxon>Bacillati</taxon>
        <taxon>Bacillota</taxon>
        <taxon>Bacilli</taxon>
        <taxon>Bacillales</taxon>
        <taxon>Caryophanaceae</taxon>
        <taxon>Kurthia</taxon>
    </lineage>
</organism>
<dbReference type="RefSeq" id="WP_109350733.1">
    <property type="nucleotide sequence ID" value="NZ_BJUE01000069.1"/>
</dbReference>